<accession>A0A1R3VJ35</accession>
<protein>
    <recommendedName>
        <fullName evidence="2">FAD assembly factor SdhE</fullName>
    </recommendedName>
</protein>
<dbReference type="SUPFAM" id="SSF109910">
    <property type="entry name" value="YgfY-like"/>
    <property type="match status" value="1"/>
</dbReference>
<sequence>MTEGGAKECNHYKLIVGRLTLPCKADTALYPRYMRRFRQGCWTMTGTRRSSEGLDARRRKLLFRSWHRGMREMDLILGSFADAEIGALTGDELDQYERLLEIADTEFLPVITGERPIPADIDCAVLQKILASRQGMTL</sequence>
<evidence type="ECO:0000313" key="5">
    <source>
        <dbReference type="Proteomes" id="UP000188388"/>
    </source>
</evidence>
<dbReference type="AlphaFoldDB" id="A0A1R3VJ35"/>
<evidence type="ECO:0000256" key="1">
    <source>
        <dbReference type="ARBA" id="ARBA00008571"/>
    </source>
</evidence>
<name>A0A1R3VJ35_9HYPH</name>
<reference evidence="5" key="1">
    <citation type="submission" date="2017-01" db="EMBL/GenBank/DDBJ databases">
        <authorList>
            <person name="Brunel B."/>
        </authorList>
    </citation>
    <scope>NUCLEOTIDE SEQUENCE [LARGE SCALE GENOMIC DNA]</scope>
</reference>
<dbReference type="EMBL" id="FTPD01000082">
    <property type="protein sequence ID" value="SIT59918.1"/>
    <property type="molecule type" value="Genomic_DNA"/>
</dbReference>
<dbReference type="Proteomes" id="UP000188388">
    <property type="component" value="Unassembled WGS sequence"/>
</dbReference>
<proteinExistence type="inferred from homology"/>
<dbReference type="PANTHER" id="PTHR12469:SF2">
    <property type="entry name" value="SUCCINATE DEHYDROGENASE ASSEMBLY FACTOR 2, MITOCHONDRIAL"/>
    <property type="match status" value="1"/>
</dbReference>
<keyword evidence="5" id="KW-1185">Reference proteome</keyword>
<dbReference type="STRING" id="1631249.BQ8794_90083"/>
<evidence type="ECO:0000256" key="2">
    <source>
        <dbReference type="ARBA" id="ARBA00019418"/>
    </source>
</evidence>
<keyword evidence="3" id="KW-0143">Chaperone</keyword>
<comment type="similarity">
    <text evidence="1">Belongs to the SdhE FAD assembly factor family.</text>
</comment>
<dbReference type="PANTHER" id="PTHR12469">
    <property type="entry name" value="PROTEIN EMI5 HOMOLOG, MITOCHONDRIAL"/>
    <property type="match status" value="1"/>
</dbReference>
<evidence type="ECO:0000256" key="3">
    <source>
        <dbReference type="ARBA" id="ARBA00023186"/>
    </source>
</evidence>
<organism evidence="4 5">
    <name type="scientific">Mesorhizobium prunaredense</name>
    <dbReference type="NCBI Taxonomy" id="1631249"/>
    <lineage>
        <taxon>Bacteria</taxon>
        <taxon>Pseudomonadati</taxon>
        <taxon>Pseudomonadota</taxon>
        <taxon>Alphaproteobacteria</taxon>
        <taxon>Hyphomicrobiales</taxon>
        <taxon>Phyllobacteriaceae</taxon>
        <taxon>Mesorhizobium</taxon>
    </lineage>
</organism>
<dbReference type="InterPro" id="IPR036714">
    <property type="entry name" value="SDH_sf"/>
</dbReference>
<evidence type="ECO:0000313" key="4">
    <source>
        <dbReference type="EMBL" id="SIT59918.1"/>
    </source>
</evidence>
<dbReference type="InterPro" id="IPR005631">
    <property type="entry name" value="SDH"/>
</dbReference>
<dbReference type="Gene3D" id="1.10.150.250">
    <property type="entry name" value="Flavinator of succinate dehydrogenase"/>
    <property type="match status" value="1"/>
</dbReference>
<gene>
    <name evidence="4" type="ORF">BQ8794_90083</name>
</gene>
<dbReference type="Pfam" id="PF03937">
    <property type="entry name" value="Sdh5"/>
    <property type="match status" value="1"/>
</dbReference>
<dbReference type="GO" id="GO:0006099">
    <property type="term" value="P:tricarboxylic acid cycle"/>
    <property type="evidence" value="ECO:0007669"/>
    <property type="project" value="TreeGrafter"/>
</dbReference>